<accession>A0A1C4Y450</accession>
<dbReference type="InterPro" id="IPR012337">
    <property type="entry name" value="RNaseH-like_sf"/>
</dbReference>
<dbReference type="SUPFAM" id="SSF53098">
    <property type="entry name" value="Ribonuclease H-like"/>
    <property type="match status" value="1"/>
</dbReference>
<protein>
    <submittedName>
        <fullName evidence="3">SRSO17 transposase</fullName>
    </submittedName>
</protein>
<sequence>MGRIAGRFARVEPRQRAGQLVLGLLSDLPRKNCWTIAERAGEANPHGMQHLLCRASWNADAVRDDVREYVVEHLHDQEAVLVVDETGDVKKGTHTVGVQRQYTGTAGRIENSQVAVYLVYAGARGHAAVDRELYVPRSWICDPDRCRAAGLGDDVVFATKPELARTMIERFLDAGHHVGWVAGDEVYGGNPKLRTSLEERGLGYVLAVACSAEVTTKAGKFRADTLAARVPKRAWQKLSAGAGAKGNRFYDWAVIDLTEPSPGHRQLLIRRNRRTGELAYYRCHSISRVPLATLVRVAGSRWRVEETFQTEKGLAGLDEHQLRRYPPGPAGSPSPCSPTPSSPSSGPTNTPARPPTTSFR</sequence>
<dbReference type="InterPro" id="IPR039365">
    <property type="entry name" value="IS701-like"/>
</dbReference>
<evidence type="ECO:0000313" key="3">
    <source>
        <dbReference type="EMBL" id="SCF15499.1"/>
    </source>
</evidence>
<dbReference type="InterPro" id="IPR038721">
    <property type="entry name" value="IS701-like_DDE_dom"/>
</dbReference>
<dbReference type="PANTHER" id="PTHR33627:SF1">
    <property type="entry name" value="TRANSPOSASE"/>
    <property type="match status" value="1"/>
</dbReference>
<keyword evidence="4" id="KW-1185">Reference proteome</keyword>
<dbReference type="Pfam" id="PF13546">
    <property type="entry name" value="DDE_5"/>
    <property type="match status" value="1"/>
</dbReference>
<dbReference type="Proteomes" id="UP000198551">
    <property type="component" value="Unassembled WGS sequence"/>
</dbReference>
<reference evidence="4" key="1">
    <citation type="submission" date="2016-06" db="EMBL/GenBank/DDBJ databases">
        <authorList>
            <person name="Varghese N."/>
        </authorList>
    </citation>
    <scope>NUCLEOTIDE SEQUENCE [LARGE SCALE GENOMIC DNA]</scope>
    <source>
        <strain evidence="4">DSM 45555</strain>
    </source>
</reference>
<evidence type="ECO:0000313" key="4">
    <source>
        <dbReference type="Proteomes" id="UP000198551"/>
    </source>
</evidence>
<evidence type="ECO:0000256" key="1">
    <source>
        <dbReference type="SAM" id="MobiDB-lite"/>
    </source>
</evidence>
<feature type="domain" description="Transposase IS701-like DDE" evidence="2">
    <location>
        <begin position="10"/>
        <end position="218"/>
    </location>
</feature>
<organism evidence="3 4">
    <name type="scientific">Micromonospora marina</name>
    <dbReference type="NCBI Taxonomy" id="307120"/>
    <lineage>
        <taxon>Bacteria</taxon>
        <taxon>Bacillati</taxon>
        <taxon>Actinomycetota</taxon>
        <taxon>Actinomycetes</taxon>
        <taxon>Micromonosporales</taxon>
        <taxon>Micromonosporaceae</taxon>
        <taxon>Micromonospora</taxon>
    </lineage>
</organism>
<proteinExistence type="predicted"/>
<feature type="compositionally biased region" description="Pro residues" evidence="1">
    <location>
        <begin position="326"/>
        <end position="341"/>
    </location>
</feature>
<dbReference type="EMBL" id="FMCV01000009">
    <property type="protein sequence ID" value="SCF15499.1"/>
    <property type="molecule type" value="Genomic_DNA"/>
</dbReference>
<dbReference type="PANTHER" id="PTHR33627">
    <property type="entry name" value="TRANSPOSASE"/>
    <property type="match status" value="1"/>
</dbReference>
<name>A0A1C4Y450_9ACTN</name>
<dbReference type="AlphaFoldDB" id="A0A1C4Y450"/>
<evidence type="ECO:0000259" key="2">
    <source>
        <dbReference type="Pfam" id="PF13546"/>
    </source>
</evidence>
<dbReference type="NCBIfam" id="NF033540">
    <property type="entry name" value="transpos_IS701"/>
    <property type="match status" value="1"/>
</dbReference>
<feature type="compositionally biased region" description="Low complexity" evidence="1">
    <location>
        <begin position="342"/>
        <end position="351"/>
    </location>
</feature>
<gene>
    <name evidence="3" type="ORF">GA0070215_109153</name>
</gene>
<feature type="region of interest" description="Disordered" evidence="1">
    <location>
        <begin position="317"/>
        <end position="360"/>
    </location>
</feature>